<organism evidence="1 2">
    <name type="scientific">Forsythia ovata</name>
    <dbReference type="NCBI Taxonomy" id="205694"/>
    <lineage>
        <taxon>Eukaryota</taxon>
        <taxon>Viridiplantae</taxon>
        <taxon>Streptophyta</taxon>
        <taxon>Embryophyta</taxon>
        <taxon>Tracheophyta</taxon>
        <taxon>Spermatophyta</taxon>
        <taxon>Magnoliopsida</taxon>
        <taxon>eudicotyledons</taxon>
        <taxon>Gunneridae</taxon>
        <taxon>Pentapetalae</taxon>
        <taxon>asterids</taxon>
        <taxon>lamiids</taxon>
        <taxon>Lamiales</taxon>
        <taxon>Oleaceae</taxon>
        <taxon>Forsythieae</taxon>
        <taxon>Forsythia</taxon>
    </lineage>
</organism>
<evidence type="ECO:0000313" key="1">
    <source>
        <dbReference type="EMBL" id="KAL2521813.1"/>
    </source>
</evidence>
<keyword evidence="2" id="KW-1185">Reference proteome</keyword>
<dbReference type="Proteomes" id="UP001604277">
    <property type="component" value="Unassembled WGS sequence"/>
</dbReference>
<dbReference type="EMBL" id="JBFOLJ010000007">
    <property type="protein sequence ID" value="KAL2521813.1"/>
    <property type="molecule type" value="Genomic_DNA"/>
</dbReference>
<name>A0ABD1UAM9_9LAMI</name>
<gene>
    <name evidence="1" type="ORF">Fot_25736</name>
</gene>
<reference evidence="2" key="1">
    <citation type="submission" date="2024-07" db="EMBL/GenBank/DDBJ databases">
        <title>Two chromosome-level genome assemblies of Korean endemic species Abeliophyllum distichum and Forsythia ovata (Oleaceae).</title>
        <authorList>
            <person name="Jang H."/>
        </authorList>
    </citation>
    <scope>NUCLEOTIDE SEQUENCE [LARGE SCALE GENOMIC DNA]</scope>
</reference>
<comment type="caution">
    <text evidence="1">The sequence shown here is derived from an EMBL/GenBank/DDBJ whole genome shotgun (WGS) entry which is preliminary data.</text>
</comment>
<accession>A0ABD1UAM9</accession>
<protein>
    <submittedName>
        <fullName evidence="1">Uncharacterized protein</fullName>
    </submittedName>
</protein>
<evidence type="ECO:0000313" key="2">
    <source>
        <dbReference type="Proteomes" id="UP001604277"/>
    </source>
</evidence>
<sequence>MSELFTVRSLGLRLKSEPEAQVSSLNPRLKSKSEASTPLQWEVFLRTWLETSSNKSGIKLALALFGTVLFKDVQVSKLRLTNPEKWLPSPLVRHPGKSGCDYSLYTPEPDIRQLSFL</sequence>
<dbReference type="AlphaFoldDB" id="A0ABD1UAM9"/>
<proteinExistence type="predicted"/>